<evidence type="ECO:0000313" key="2">
    <source>
        <dbReference type="Proteomes" id="UP001596989"/>
    </source>
</evidence>
<proteinExistence type="predicted"/>
<organism evidence="1 2">
    <name type="scientific">Paenibacillus chungangensis</name>
    <dbReference type="NCBI Taxonomy" id="696535"/>
    <lineage>
        <taxon>Bacteria</taxon>
        <taxon>Bacillati</taxon>
        <taxon>Bacillota</taxon>
        <taxon>Bacilli</taxon>
        <taxon>Bacillales</taxon>
        <taxon>Paenibacillaceae</taxon>
        <taxon>Paenibacillus</taxon>
    </lineage>
</organism>
<dbReference type="EMBL" id="JBHTJZ010000005">
    <property type="protein sequence ID" value="MFD0958906.1"/>
    <property type="molecule type" value="Genomic_DNA"/>
</dbReference>
<sequence>MYSITYDTSKNRIIVKVTEITEDNVKQYYQDYVKVLDEVKPGFTGLTDLCGNSMFSMYVAGELSPLGQMSVEKGLSKWAYYTGSAISKMQMKRMFGDVVESFEKLEDAEAFLDS</sequence>
<comment type="caution">
    <text evidence="1">The sequence shown here is derived from an EMBL/GenBank/DDBJ whole genome shotgun (WGS) entry which is preliminary data.</text>
</comment>
<evidence type="ECO:0008006" key="3">
    <source>
        <dbReference type="Google" id="ProtNLM"/>
    </source>
</evidence>
<reference evidence="2" key="1">
    <citation type="journal article" date="2019" name="Int. J. Syst. Evol. Microbiol.">
        <title>The Global Catalogue of Microorganisms (GCM) 10K type strain sequencing project: providing services to taxonomists for standard genome sequencing and annotation.</title>
        <authorList>
            <consortium name="The Broad Institute Genomics Platform"/>
            <consortium name="The Broad Institute Genome Sequencing Center for Infectious Disease"/>
            <person name="Wu L."/>
            <person name="Ma J."/>
        </authorList>
    </citation>
    <scope>NUCLEOTIDE SEQUENCE [LARGE SCALE GENOMIC DNA]</scope>
    <source>
        <strain evidence="2">CCUG 59129</strain>
    </source>
</reference>
<keyword evidence="2" id="KW-1185">Reference proteome</keyword>
<accession>A0ABW3HN37</accession>
<dbReference type="Proteomes" id="UP001596989">
    <property type="component" value="Unassembled WGS sequence"/>
</dbReference>
<gene>
    <name evidence="1" type="ORF">ACFQ2I_05820</name>
</gene>
<protein>
    <recommendedName>
        <fullName evidence="3">STAS/SEC14 domain-containing protein</fullName>
    </recommendedName>
</protein>
<dbReference type="RefSeq" id="WP_377562734.1">
    <property type="nucleotide sequence ID" value="NZ_JBHTJZ010000005.1"/>
</dbReference>
<name>A0ABW3HN37_9BACL</name>
<evidence type="ECO:0000313" key="1">
    <source>
        <dbReference type="EMBL" id="MFD0958906.1"/>
    </source>
</evidence>